<dbReference type="EMBL" id="FSRJ01000001">
    <property type="protein sequence ID" value="SIN70167.1"/>
    <property type="molecule type" value="Genomic_DNA"/>
</dbReference>
<evidence type="ECO:0000259" key="6">
    <source>
        <dbReference type="Pfam" id="PF07992"/>
    </source>
</evidence>
<dbReference type="Pfam" id="PF07992">
    <property type="entry name" value="Pyr_redox_2"/>
    <property type="match status" value="1"/>
</dbReference>
<dbReference type="STRING" id="232089.SAMN05443544_0223"/>
<keyword evidence="3 4" id="KW-0274">FAD</keyword>
<dbReference type="InterPro" id="IPR023753">
    <property type="entry name" value="FAD/NAD-binding_dom"/>
</dbReference>
<evidence type="ECO:0000256" key="1">
    <source>
        <dbReference type="ARBA" id="ARBA00007532"/>
    </source>
</evidence>
<dbReference type="InterPro" id="IPR001100">
    <property type="entry name" value="Pyr_nuc-diS_OxRdtase"/>
</dbReference>
<dbReference type="Gene3D" id="3.30.390.30">
    <property type="match status" value="1"/>
</dbReference>
<gene>
    <name evidence="7" type="ORF">SAMN05443544_0223</name>
</gene>
<evidence type="ECO:0000259" key="5">
    <source>
        <dbReference type="Pfam" id="PF02852"/>
    </source>
</evidence>
<accession>A0A1N6DHG2</accession>
<dbReference type="InterPro" id="IPR036188">
    <property type="entry name" value="FAD/NAD-bd_sf"/>
</dbReference>
<dbReference type="GO" id="GO:0003955">
    <property type="term" value="F:NAD(P)H dehydrogenase (quinone) activity"/>
    <property type="evidence" value="ECO:0007669"/>
    <property type="project" value="TreeGrafter"/>
</dbReference>
<keyword evidence="4" id="KW-0547">Nucleotide-binding</keyword>
<dbReference type="PANTHER" id="PTHR43014">
    <property type="entry name" value="MERCURIC REDUCTASE"/>
    <property type="match status" value="1"/>
</dbReference>
<dbReference type="SUPFAM" id="SSF51905">
    <property type="entry name" value="FAD/NAD(P)-binding domain"/>
    <property type="match status" value="1"/>
</dbReference>
<evidence type="ECO:0000313" key="7">
    <source>
        <dbReference type="EMBL" id="SIN70167.1"/>
    </source>
</evidence>
<feature type="domain" description="FAD/NAD(P)-binding" evidence="6">
    <location>
        <begin position="34"/>
        <end position="364"/>
    </location>
</feature>
<feature type="domain" description="Pyridine nucleotide-disulphide oxidoreductase dimerisation" evidence="5">
    <location>
        <begin position="386"/>
        <end position="492"/>
    </location>
</feature>
<proteinExistence type="inferred from homology"/>
<dbReference type="AlphaFoldDB" id="A0A1N6DHG2"/>
<dbReference type="InterPro" id="IPR004099">
    <property type="entry name" value="Pyr_nucl-diS_OxRdtase_dimer"/>
</dbReference>
<keyword evidence="2" id="KW-0285">Flavoprotein</keyword>
<evidence type="ECO:0000256" key="2">
    <source>
        <dbReference type="ARBA" id="ARBA00022630"/>
    </source>
</evidence>
<dbReference type="InterPro" id="IPR016156">
    <property type="entry name" value="FAD/NAD-linked_Rdtase_dimer_sf"/>
</dbReference>
<name>A0A1N6DHG2_9MICO</name>
<organism evidence="7 8">
    <name type="scientific">Agromyces cerinus subsp. cerinus</name>
    <dbReference type="NCBI Taxonomy" id="232089"/>
    <lineage>
        <taxon>Bacteria</taxon>
        <taxon>Bacillati</taxon>
        <taxon>Actinomycetota</taxon>
        <taxon>Actinomycetes</taxon>
        <taxon>Micrococcales</taxon>
        <taxon>Microbacteriaceae</taxon>
        <taxon>Agromyces</taxon>
    </lineage>
</organism>
<sequence>MSRGCRGEGVLVCWPERDNWQNVSMAYEFERTQRIAVLGGGPGGYEAALAGAQLGAEVTLIERAGVGGAAVLTDVVPSKSLIATAEASNAVKEAADLGVQFFAKGDSEKAVKPNVAINLAAVNKRLLGLAAQQSEDMRSNLIEAGVHLVQGEGRLDGPNAVIVSTAKGGTDFDRIEADTLVISVGASPRVLPTAVPDGERILTWTQLYHLQVVPEHLIVVGSGVTGAEFASAYRALGAKVTLISSRDQVLPGEDADAASVIEKVFKRNGMKVMNKSRAESVVRDGDSVVATLTDGREVRGSHCLMAVGSVPNTLDLGLEDAGVQLSESGHIRVNRVARTSMPNIYAAGDCTTFLPLASVASMQGRTAVFHAMGDVVNPPELRNVTSNIFTQPEIATVGWTEKEIEEGVVPGVVYKLPLSSNPRAKMMGIRDGFVKLFASSGSGAIIGGVIVAPKASELIFPLALAIEHRLTVDQFAEAFPVYPSLSGSLTDAARAMHVVR</sequence>
<dbReference type="PRINTS" id="PR00368">
    <property type="entry name" value="FADPNR"/>
</dbReference>
<keyword evidence="8" id="KW-1185">Reference proteome</keyword>
<dbReference type="PIRSF" id="PIRSF000350">
    <property type="entry name" value="Mercury_reductase_MerA"/>
    <property type="match status" value="1"/>
</dbReference>
<evidence type="ECO:0000256" key="3">
    <source>
        <dbReference type="ARBA" id="ARBA00022827"/>
    </source>
</evidence>
<dbReference type="SUPFAM" id="SSF55424">
    <property type="entry name" value="FAD/NAD-linked reductases, dimerisation (C-terminal) domain"/>
    <property type="match status" value="1"/>
</dbReference>
<dbReference type="PANTHER" id="PTHR43014:SF1">
    <property type="entry name" value="NAD(P)H DEHYDROGENASE (QUINONE)"/>
    <property type="match status" value="1"/>
</dbReference>
<evidence type="ECO:0000256" key="4">
    <source>
        <dbReference type="PIRSR" id="PIRSR000350-3"/>
    </source>
</evidence>
<dbReference type="NCBIfam" id="NF005883">
    <property type="entry name" value="PRK07845.1"/>
    <property type="match status" value="1"/>
</dbReference>
<comment type="similarity">
    <text evidence="1">Belongs to the class-I pyridine nucleotide-disulfide oxidoreductase family.</text>
</comment>
<dbReference type="GO" id="GO:0050660">
    <property type="term" value="F:flavin adenine dinucleotide binding"/>
    <property type="evidence" value="ECO:0007669"/>
    <property type="project" value="TreeGrafter"/>
</dbReference>
<reference evidence="8" key="1">
    <citation type="submission" date="2016-11" db="EMBL/GenBank/DDBJ databases">
        <authorList>
            <person name="Varghese N."/>
            <person name="Submissions S."/>
        </authorList>
    </citation>
    <scope>NUCLEOTIDE SEQUENCE [LARGE SCALE GENOMIC DNA]</scope>
    <source>
        <strain evidence="8">DSM 8595</strain>
    </source>
</reference>
<keyword evidence="4" id="KW-0520">NAD</keyword>
<protein>
    <submittedName>
        <fullName evidence="7">Dihydrolipoamide dehydrogenase</fullName>
    </submittedName>
</protein>
<dbReference type="Proteomes" id="UP000184699">
    <property type="component" value="Unassembled WGS sequence"/>
</dbReference>
<feature type="binding site" evidence="4">
    <location>
        <begin position="221"/>
        <end position="228"/>
    </location>
    <ligand>
        <name>NAD(+)</name>
        <dbReference type="ChEBI" id="CHEBI:57540"/>
    </ligand>
</feature>
<feature type="binding site" evidence="4">
    <location>
        <position position="79"/>
    </location>
    <ligand>
        <name>FAD</name>
        <dbReference type="ChEBI" id="CHEBI:57692"/>
    </ligand>
</feature>
<feature type="binding site" evidence="4">
    <location>
        <position position="308"/>
    </location>
    <ligand>
        <name>NAD(+)</name>
        <dbReference type="ChEBI" id="CHEBI:57540"/>
    </ligand>
</feature>
<evidence type="ECO:0000313" key="8">
    <source>
        <dbReference type="Proteomes" id="UP000184699"/>
    </source>
</evidence>
<feature type="binding site" evidence="4">
    <location>
        <position position="349"/>
    </location>
    <ligand>
        <name>FAD</name>
        <dbReference type="ChEBI" id="CHEBI:57692"/>
    </ligand>
</feature>
<dbReference type="Pfam" id="PF02852">
    <property type="entry name" value="Pyr_redox_dim"/>
    <property type="match status" value="1"/>
</dbReference>
<comment type="cofactor">
    <cofactor evidence="4">
        <name>FAD</name>
        <dbReference type="ChEBI" id="CHEBI:57692"/>
    </cofactor>
    <text evidence="4">Binds 1 FAD per subunit.</text>
</comment>
<feature type="binding site" evidence="4">
    <location>
        <position position="153"/>
    </location>
    <ligand>
        <name>FAD</name>
        <dbReference type="ChEBI" id="CHEBI:57692"/>
    </ligand>
</feature>
<dbReference type="PRINTS" id="PR00411">
    <property type="entry name" value="PNDRDTASEI"/>
</dbReference>
<dbReference type="Gene3D" id="3.50.50.60">
    <property type="entry name" value="FAD/NAD(P)-binding domain"/>
    <property type="match status" value="2"/>
</dbReference>